<dbReference type="EMBL" id="JYNE01000028">
    <property type="protein sequence ID" value="KNH00797.1"/>
    <property type="molecule type" value="Genomic_DNA"/>
</dbReference>
<reference evidence="1" key="1">
    <citation type="submission" date="2015-02" db="EMBL/GenBank/DDBJ databases">
        <authorList>
            <person name="Chooi Y.-H."/>
        </authorList>
    </citation>
    <scope>NUCLEOTIDE SEQUENCE [LARGE SCALE GENOMIC DNA]</scope>
    <source>
        <strain evidence="1">LAMA 915</strain>
    </source>
</reference>
<dbReference type="GeneID" id="93686807"/>
<protein>
    <submittedName>
        <fullName evidence="1">Uncharacterized protein</fullName>
    </submittedName>
</protein>
<evidence type="ECO:0000313" key="1">
    <source>
        <dbReference type="EMBL" id="KNH00797.1"/>
    </source>
</evidence>
<comment type="caution">
    <text evidence="1">The sequence shown here is derived from an EMBL/GenBank/DDBJ whole genome shotgun (WGS) entry which is preliminary data.</text>
</comment>
<dbReference type="STRING" id="1306953.J121_1420"/>
<dbReference type="RefSeq" id="WP_255357763.1">
    <property type="nucleotide sequence ID" value="NZ_JYNE01000028.1"/>
</dbReference>
<organism evidence="1 2">
    <name type="scientific">Qipengyuania citrea LAMA 915</name>
    <dbReference type="NCBI Taxonomy" id="1306953"/>
    <lineage>
        <taxon>Bacteria</taxon>
        <taxon>Pseudomonadati</taxon>
        <taxon>Pseudomonadota</taxon>
        <taxon>Alphaproteobacteria</taxon>
        <taxon>Sphingomonadales</taxon>
        <taxon>Erythrobacteraceae</taxon>
        <taxon>Qipengyuania</taxon>
    </lineage>
</organism>
<evidence type="ECO:0000313" key="2">
    <source>
        <dbReference type="Proteomes" id="UP000037446"/>
    </source>
</evidence>
<name>A0A0L1KAB2_9SPHN</name>
<dbReference type="PATRIC" id="fig|1306953.7.peg.1461"/>
<sequence length="43" mass="4446">MALFTSDLYRNFGIGFGLGAVAVLLSNGSDFLSAVPQLVASIL</sequence>
<gene>
    <name evidence="1" type="ORF">J121_1420</name>
</gene>
<proteinExistence type="predicted"/>
<dbReference type="AlphaFoldDB" id="A0A0L1KAB2"/>
<accession>A0A0L1KAB2</accession>
<dbReference type="Proteomes" id="UP000037446">
    <property type="component" value="Unassembled WGS sequence"/>
</dbReference>